<sequence length="212" mass="24208">MSAQKLVMVVNISPKKGPFIPPSSDNNKKFSDAPWYLESPKNSPTKNVEQNELTDWKTVTHRKKEMTTNSSTNINRNLDSNHNKEIRNSAAKVTFCTGKVKHQDNSENSKIVNKILGATRKKWYYVGRIQGTNITVDDIKNYIADVNGHEDVEVKKLNTQGKNSAFCLGLPTEDIIKVIISQEFWPEDVGLREFNLRNIFLKQKKKLMQVKS</sequence>
<keyword evidence="3" id="KW-1185">Reference proteome</keyword>
<comment type="caution">
    <text evidence="2">The sequence shown here is derived from an EMBL/GenBank/DDBJ whole genome shotgun (WGS) entry which is preliminary data.</text>
</comment>
<proteinExistence type="predicted"/>
<evidence type="ECO:0000313" key="2">
    <source>
        <dbReference type="EMBL" id="KAJ3660009.1"/>
    </source>
</evidence>
<feature type="compositionally biased region" description="Polar residues" evidence="1">
    <location>
        <begin position="40"/>
        <end position="50"/>
    </location>
</feature>
<gene>
    <name evidence="2" type="ORF">Zmor_011667</name>
</gene>
<evidence type="ECO:0000313" key="3">
    <source>
        <dbReference type="Proteomes" id="UP001168821"/>
    </source>
</evidence>
<dbReference type="EMBL" id="JALNTZ010000003">
    <property type="protein sequence ID" value="KAJ3660009.1"/>
    <property type="molecule type" value="Genomic_DNA"/>
</dbReference>
<protein>
    <submittedName>
        <fullName evidence="2">Uncharacterized protein</fullName>
    </submittedName>
</protein>
<organism evidence="2 3">
    <name type="scientific">Zophobas morio</name>
    <dbReference type="NCBI Taxonomy" id="2755281"/>
    <lineage>
        <taxon>Eukaryota</taxon>
        <taxon>Metazoa</taxon>
        <taxon>Ecdysozoa</taxon>
        <taxon>Arthropoda</taxon>
        <taxon>Hexapoda</taxon>
        <taxon>Insecta</taxon>
        <taxon>Pterygota</taxon>
        <taxon>Neoptera</taxon>
        <taxon>Endopterygota</taxon>
        <taxon>Coleoptera</taxon>
        <taxon>Polyphaga</taxon>
        <taxon>Cucujiformia</taxon>
        <taxon>Tenebrionidae</taxon>
        <taxon>Zophobas</taxon>
    </lineage>
</organism>
<evidence type="ECO:0000256" key="1">
    <source>
        <dbReference type="SAM" id="MobiDB-lite"/>
    </source>
</evidence>
<name>A0AA38ML39_9CUCU</name>
<dbReference type="AlphaFoldDB" id="A0AA38ML39"/>
<accession>A0AA38ML39</accession>
<dbReference type="Proteomes" id="UP001168821">
    <property type="component" value="Unassembled WGS sequence"/>
</dbReference>
<feature type="region of interest" description="Disordered" evidence="1">
    <location>
        <begin position="17"/>
        <end position="50"/>
    </location>
</feature>
<reference evidence="2" key="1">
    <citation type="journal article" date="2023" name="G3 (Bethesda)">
        <title>Whole genome assemblies of Zophobas morio and Tenebrio molitor.</title>
        <authorList>
            <person name="Kaur S."/>
            <person name="Stinson S.A."/>
            <person name="diCenzo G.C."/>
        </authorList>
    </citation>
    <scope>NUCLEOTIDE SEQUENCE</scope>
    <source>
        <strain evidence="2">QUZm001</strain>
    </source>
</reference>